<dbReference type="RefSeq" id="WP_216595053.1">
    <property type="nucleotide sequence ID" value="NZ_CP009962.1"/>
</dbReference>
<dbReference type="InterPro" id="IPR000522">
    <property type="entry name" value="ABC_transptr_permease_BtuC"/>
</dbReference>
<evidence type="ECO:0000313" key="10">
    <source>
        <dbReference type="Proteomes" id="UP000030302"/>
    </source>
</evidence>
<evidence type="ECO:0000256" key="5">
    <source>
        <dbReference type="ARBA" id="ARBA00022692"/>
    </source>
</evidence>
<keyword evidence="10" id="KW-1185">Reference proteome</keyword>
<reference evidence="10" key="1">
    <citation type="journal article" date="2014" name="Soil Biol. Biochem.">
        <title>Structure and function of bacterial communities in ageing soils: Insights from the Mendocino ecological staircase.</title>
        <authorList>
            <person name="Uroz S."/>
            <person name="Tech J.J."/>
            <person name="Sawaya N.A."/>
            <person name="Frey-Klett P."/>
            <person name="Leveau J.H.J."/>
        </authorList>
    </citation>
    <scope>NUCLEOTIDE SEQUENCE [LARGE SCALE GENOMIC DNA]</scope>
    <source>
        <strain evidence="10">Cal35</strain>
    </source>
</reference>
<feature type="transmembrane region" description="Helical" evidence="8">
    <location>
        <begin position="68"/>
        <end position="87"/>
    </location>
</feature>
<comment type="subcellular location">
    <subcellularLocation>
        <location evidence="1">Cell membrane</location>
        <topology evidence="1">Multi-pass membrane protein</topology>
    </subcellularLocation>
</comment>
<dbReference type="Pfam" id="PF01032">
    <property type="entry name" value="FecCD"/>
    <property type="match status" value="1"/>
</dbReference>
<evidence type="ECO:0000256" key="6">
    <source>
        <dbReference type="ARBA" id="ARBA00022989"/>
    </source>
</evidence>
<dbReference type="Gene3D" id="1.10.3470.10">
    <property type="entry name" value="ABC transporter involved in vitamin B12 uptake, BtuC"/>
    <property type="match status" value="1"/>
</dbReference>
<feature type="transmembrane region" description="Helical" evidence="8">
    <location>
        <begin position="157"/>
        <end position="181"/>
    </location>
</feature>
<keyword evidence="6 8" id="KW-1133">Transmembrane helix</keyword>
<dbReference type="AlphaFoldDB" id="A0A0A1F8B4"/>
<dbReference type="Proteomes" id="UP000030302">
    <property type="component" value="Chromosome"/>
</dbReference>
<dbReference type="PANTHER" id="PTHR30472:SF1">
    <property type="entry name" value="FE(3+) DICITRATE TRANSPORT SYSTEM PERMEASE PROTEIN FECC-RELATED"/>
    <property type="match status" value="1"/>
</dbReference>
<accession>A0A0A1F8B4</accession>
<dbReference type="GO" id="GO:0022857">
    <property type="term" value="F:transmembrane transporter activity"/>
    <property type="evidence" value="ECO:0007669"/>
    <property type="project" value="InterPro"/>
</dbReference>
<dbReference type="EMBL" id="CP009962">
    <property type="protein sequence ID" value="AIY40968.1"/>
    <property type="molecule type" value="Genomic_DNA"/>
</dbReference>
<gene>
    <name evidence="9" type="ORF">LT85_1810</name>
</gene>
<dbReference type="HOGENOM" id="CLU_013016_1_0_4"/>
<evidence type="ECO:0000256" key="7">
    <source>
        <dbReference type="ARBA" id="ARBA00023136"/>
    </source>
</evidence>
<dbReference type="STRING" id="279058.LT85_1810"/>
<feature type="transmembrane region" description="Helical" evidence="8">
    <location>
        <begin position="126"/>
        <end position="145"/>
    </location>
</feature>
<evidence type="ECO:0000256" key="2">
    <source>
        <dbReference type="ARBA" id="ARBA00007935"/>
    </source>
</evidence>
<feature type="transmembrane region" description="Helical" evidence="8">
    <location>
        <begin position="241"/>
        <end position="272"/>
    </location>
</feature>
<dbReference type="GO" id="GO:0005886">
    <property type="term" value="C:plasma membrane"/>
    <property type="evidence" value="ECO:0007669"/>
    <property type="project" value="UniProtKB-SubCell"/>
</dbReference>
<evidence type="ECO:0000256" key="4">
    <source>
        <dbReference type="ARBA" id="ARBA00022475"/>
    </source>
</evidence>
<dbReference type="GO" id="GO:0033214">
    <property type="term" value="P:siderophore-iron import into cell"/>
    <property type="evidence" value="ECO:0007669"/>
    <property type="project" value="TreeGrafter"/>
</dbReference>
<dbReference type="InterPro" id="IPR037294">
    <property type="entry name" value="ABC_BtuC-like"/>
</dbReference>
<keyword evidence="4" id="KW-1003">Cell membrane</keyword>
<dbReference type="KEGG" id="care:LT85_1810"/>
<sequence length="352" mass="36116">MHESVDRPALRRVLLLSLLLSVPLLALTSMLVGAGQIRPGQALAFLLGDAVARGDGQLQTVLLSLRLPRMVAAVLVGGALGVAGMLMQSVTRNPLAEPGLLGVNAGAALGVVIGIAWAGVENGPGYLLWAGLGALLGNMCVLAVAQVGHHAAAPLRLVLAGVALGATFIGISSAILLSQLAGYDQYRFWVLGSLAGITPDMVRWTAPVVLTGWCSALLLARPLSALLLGDDIARSLGHRPLPVRLGVALSVTLLTGSAVALAGPIGFLGLLAPYLSRFLARSLMPPSYQAGLATQLLIAAWLGAALLLAADLAARLAVQPFETPISVMTALAGAPLLIWLARSRAWQNGAAL</sequence>
<keyword evidence="7 8" id="KW-0472">Membrane</keyword>
<feature type="transmembrane region" description="Helical" evidence="8">
    <location>
        <begin position="325"/>
        <end position="342"/>
    </location>
</feature>
<protein>
    <submittedName>
        <fullName evidence="9">ABC-type Fe3+-siderophore transport system</fullName>
    </submittedName>
</protein>
<feature type="transmembrane region" description="Helical" evidence="8">
    <location>
        <begin position="99"/>
        <end position="120"/>
    </location>
</feature>
<evidence type="ECO:0000256" key="3">
    <source>
        <dbReference type="ARBA" id="ARBA00022448"/>
    </source>
</evidence>
<keyword evidence="3" id="KW-0813">Transport</keyword>
<keyword evidence="5 8" id="KW-0812">Transmembrane</keyword>
<proteinExistence type="inferred from homology"/>
<evidence type="ECO:0000256" key="1">
    <source>
        <dbReference type="ARBA" id="ARBA00004651"/>
    </source>
</evidence>
<name>A0A0A1F8B4_9BURK</name>
<evidence type="ECO:0000256" key="8">
    <source>
        <dbReference type="SAM" id="Phobius"/>
    </source>
</evidence>
<organism evidence="9 10">
    <name type="scientific">Collimonas arenae</name>
    <dbReference type="NCBI Taxonomy" id="279058"/>
    <lineage>
        <taxon>Bacteria</taxon>
        <taxon>Pseudomonadati</taxon>
        <taxon>Pseudomonadota</taxon>
        <taxon>Betaproteobacteria</taxon>
        <taxon>Burkholderiales</taxon>
        <taxon>Oxalobacteraceae</taxon>
        <taxon>Collimonas</taxon>
    </lineage>
</organism>
<dbReference type="SUPFAM" id="SSF81345">
    <property type="entry name" value="ABC transporter involved in vitamin B12 uptake, BtuC"/>
    <property type="match status" value="1"/>
</dbReference>
<dbReference type="PANTHER" id="PTHR30472">
    <property type="entry name" value="FERRIC ENTEROBACTIN TRANSPORT SYSTEM PERMEASE PROTEIN"/>
    <property type="match status" value="1"/>
</dbReference>
<dbReference type="CDD" id="cd06550">
    <property type="entry name" value="TM_ABC_iron-siderophores_like"/>
    <property type="match status" value="1"/>
</dbReference>
<feature type="transmembrane region" description="Helical" evidence="8">
    <location>
        <begin position="292"/>
        <end position="313"/>
    </location>
</feature>
<evidence type="ECO:0000313" key="9">
    <source>
        <dbReference type="EMBL" id="AIY40968.1"/>
    </source>
</evidence>
<comment type="similarity">
    <text evidence="2">Belongs to the binding-protein-dependent transport system permease family. FecCD subfamily.</text>
</comment>